<evidence type="ECO:0000313" key="3">
    <source>
        <dbReference type="Proteomes" id="UP000319383"/>
    </source>
</evidence>
<proteinExistence type="predicted"/>
<organism evidence="2 3">
    <name type="scientific">Symmachiella dynata</name>
    <dbReference type="NCBI Taxonomy" id="2527995"/>
    <lineage>
        <taxon>Bacteria</taxon>
        <taxon>Pseudomonadati</taxon>
        <taxon>Planctomycetota</taxon>
        <taxon>Planctomycetia</taxon>
        <taxon>Planctomycetales</taxon>
        <taxon>Planctomycetaceae</taxon>
        <taxon>Symmachiella</taxon>
    </lineage>
</organism>
<dbReference type="Proteomes" id="UP000319383">
    <property type="component" value="Chromosome"/>
</dbReference>
<evidence type="ECO:0000313" key="2">
    <source>
        <dbReference type="EMBL" id="QDU45719.1"/>
    </source>
</evidence>
<accession>A0A517ZTB9</accession>
<dbReference type="EMBL" id="CP036276">
    <property type="protein sequence ID" value="QDU45719.1"/>
    <property type="molecule type" value="Genomic_DNA"/>
</dbReference>
<dbReference type="KEGG" id="sdyn:Mal52_42140"/>
<reference evidence="2 3" key="1">
    <citation type="submission" date="2019-02" db="EMBL/GenBank/DDBJ databases">
        <title>Deep-cultivation of Planctomycetes and their phenomic and genomic characterization uncovers novel biology.</title>
        <authorList>
            <person name="Wiegand S."/>
            <person name="Jogler M."/>
            <person name="Boedeker C."/>
            <person name="Pinto D."/>
            <person name="Vollmers J."/>
            <person name="Rivas-Marin E."/>
            <person name="Kohn T."/>
            <person name="Peeters S.H."/>
            <person name="Heuer A."/>
            <person name="Rast P."/>
            <person name="Oberbeckmann S."/>
            <person name="Bunk B."/>
            <person name="Jeske O."/>
            <person name="Meyerdierks A."/>
            <person name="Storesund J.E."/>
            <person name="Kallscheuer N."/>
            <person name="Luecker S."/>
            <person name="Lage O.M."/>
            <person name="Pohl T."/>
            <person name="Merkel B.J."/>
            <person name="Hornburger P."/>
            <person name="Mueller R.-W."/>
            <person name="Bruemmer F."/>
            <person name="Labrenz M."/>
            <person name="Spormann A.M."/>
            <person name="Op den Camp H."/>
            <person name="Overmann J."/>
            <person name="Amann R."/>
            <person name="Jetten M.S.M."/>
            <person name="Mascher T."/>
            <person name="Medema M.H."/>
            <person name="Devos D.P."/>
            <person name="Kaster A.-K."/>
            <person name="Ovreas L."/>
            <person name="Rohde M."/>
            <person name="Galperin M.Y."/>
            <person name="Jogler C."/>
        </authorList>
    </citation>
    <scope>NUCLEOTIDE SEQUENCE [LARGE SCALE GENOMIC DNA]</scope>
    <source>
        <strain evidence="2 3">Mal52</strain>
    </source>
</reference>
<name>A0A517ZTB9_9PLAN</name>
<sequence length="68" mass="7416">MTRILGKFTHVLELEQTPGGMVHSAHRAVMPRKPGGSSTDAQNRSDTSPNSPMIRQLASALLSEFGRR</sequence>
<dbReference type="AlphaFoldDB" id="A0A517ZTB9"/>
<feature type="region of interest" description="Disordered" evidence="1">
    <location>
        <begin position="19"/>
        <end position="54"/>
    </location>
</feature>
<feature type="compositionally biased region" description="Polar residues" evidence="1">
    <location>
        <begin position="36"/>
        <end position="53"/>
    </location>
</feature>
<gene>
    <name evidence="2" type="ORF">Mal52_42140</name>
</gene>
<keyword evidence="3" id="KW-1185">Reference proteome</keyword>
<evidence type="ECO:0000256" key="1">
    <source>
        <dbReference type="SAM" id="MobiDB-lite"/>
    </source>
</evidence>
<protein>
    <submittedName>
        <fullName evidence="2">Uncharacterized protein</fullName>
    </submittedName>
</protein>